<dbReference type="PRINTS" id="PR00625">
    <property type="entry name" value="JDOMAIN"/>
</dbReference>
<dbReference type="InterPro" id="IPR001305">
    <property type="entry name" value="HSP_DnaJ_Cys-rich_dom"/>
</dbReference>
<dbReference type="GO" id="GO:0008270">
    <property type="term" value="F:zinc ion binding"/>
    <property type="evidence" value="ECO:0007669"/>
    <property type="project" value="UniProtKB-KW"/>
</dbReference>
<dbReference type="GO" id="GO:0031072">
    <property type="term" value="F:heat shock protein binding"/>
    <property type="evidence" value="ECO:0007669"/>
    <property type="project" value="InterPro"/>
</dbReference>
<dbReference type="EMBL" id="UOGI01000328">
    <property type="protein sequence ID" value="VAX34469.1"/>
    <property type="molecule type" value="Genomic_DNA"/>
</dbReference>
<keyword evidence="1" id="KW-0479">Metal-binding</keyword>
<evidence type="ECO:0000256" key="3">
    <source>
        <dbReference type="ARBA" id="ARBA00022771"/>
    </source>
</evidence>
<dbReference type="InterPro" id="IPR018253">
    <property type="entry name" value="DnaJ_domain_CS"/>
</dbReference>
<keyword evidence="2" id="KW-0677">Repeat</keyword>
<evidence type="ECO:0000259" key="7">
    <source>
        <dbReference type="PROSITE" id="PS50076"/>
    </source>
</evidence>
<reference evidence="9" key="1">
    <citation type="submission" date="2018-06" db="EMBL/GenBank/DDBJ databases">
        <authorList>
            <person name="Zhirakovskaya E."/>
        </authorList>
    </citation>
    <scope>NUCLEOTIDE SEQUENCE</scope>
</reference>
<dbReference type="SUPFAM" id="SSF49493">
    <property type="entry name" value="HSP40/DnaJ peptide-binding domain"/>
    <property type="match status" value="2"/>
</dbReference>
<dbReference type="Pfam" id="PF00226">
    <property type="entry name" value="DnaJ"/>
    <property type="match status" value="1"/>
</dbReference>
<dbReference type="GO" id="GO:0009408">
    <property type="term" value="P:response to heat"/>
    <property type="evidence" value="ECO:0007669"/>
    <property type="project" value="InterPro"/>
</dbReference>
<dbReference type="SUPFAM" id="SSF46565">
    <property type="entry name" value="Chaperone J-domain"/>
    <property type="match status" value="1"/>
</dbReference>
<accession>A0A3B1CX43</accession>
<dbReference type="Pfam" id="PF00684">
    <property type="entry name" value="DnaJ_CXXCXGXG"/>
    <property type="match status" value="1"/>
</dbReference>
<evidence type="ECO:0000256" key="6">
    <source>
        <dbReference type="SAM" id="MobiDB-lite"/>
    </source>
</evidence>
<evidence type="ECO:0000259" key="8">
    <source>
        <dbReference type="PROSITE" id="PS51188"/>
    </source>
</evidence>
<evidence type="ECO:0000256" key="1">
    <source>
        <dbReference type="ARBA" id="ARBA00022723"/>
    </source>
</evidence>
<dbReference type="GO" id="GO:0051082">
    <property type="term" value="F:unfolded protein binding"/>
    <property type="evidence" value="ECO:0007669"/>
    <property type="project" value="InterPro"/>
</dbReference>
<dbReference type="Gene3D" id="2.10.230.10">
    <property type="entry name" value="Heat shock protein DnaJ, cysteine-rich domain"/>
    <property type="match status" value="1"/>
</dbReference>
<gene>
    <name evidence="9" type="ORF">MNBD_NITROSPIRAE03-499</name>
</gene>
<feature type="domain" description="J" evidence="7">
    <location>
        <begin position="7"/>
        <end position="72"/>
    </location>
</feature>
<dbReference type="SUPFAM" id="SSF57938">
    <property type="entry name" value="DnaJ/Hsp40 cysteine-rich domain"/>
    <property type="match status" value="1"/>
</dbReference>
<dbReference type="Gene3D" id="2.60.260.20">
    <property type="entry name" value="Urease metallochaperone UreE, N-terminal domain"/>
    <property type="match status" value="2"/>
</dbReference>
<evidence type="ECO:0000256" key="5">
    <source>
        <dbReference type="ARBA" id="ARBA00023186"/>
    </source>
</evidence>
<proteinExistence type="inferred from homology"/>
<dbReference type="SMART" id="SM00271">
    <property type="entry name" value="DnaJ"/>
    <property type="match status" value="1"/>
</dbReference>
<evidence type="ECO:0000313" key="9">
    <source>
        <dbReference type="EMBL" id="VAX34469.1"/>
    </source>
</evidence>
<dbReference type="CDD" id="cd10719">
    <property type="entry name" value="DnaJ_zf"/>
    <property type="match status" value="1"/>
</dbReference>
<dbReference type="GO" id="GO:0005737">
    <property type="term" value="C:cytoplasm"/>
    <property type="evidence" value="ECO:0007669"/>
    <property type="project" value="TreeGrafter"/>
</dbReference>
<dbReference type="CDD" id="cd10747">
    <property type="entry name" value="DnaJ_C"/>
    <property type="match status" value="1"/>
</dbReference>
<dbReference type="NCBIfam" id="NF008035">
    <property type="entry name" value="PRK10767.1"/>
    <property type="match status" value="1"/>
</dbReference>
<dbReference type="GO" id="GO:0005524">
    <property type="term" value="F:ATP binding"/>
    <property type="evidence" value="ECO:0007669"/>
    <property type="project" value="InterPro"/>
</dbReference>
<dbReference type="InterPro" id="IPR012724">
    <property type="entry name" value="DnaJ"/>
</dbReference>
<feature type="domain" description="CR-type" evidence="8">
    <location>
        <begin position="138"/>
        <end position="213"/>
    </location>
</feature>
<dbReference type="InterPro" id="IPR002939">
    <property type="entry name" value="DnaJ_C"/>
</dbReference>
<keyword evidence="5" id="KW-0143">Chaperone</keyword>
<dbReference type="PANTHER" id="PTHR43096:SF52">
    <property type="entry name" value="DNAJ HOMOLOG 1, MITOCHONDRIAL-RELATED"/>
    <property type="match status" value="1"/>
</dbReference>
<sequence length="363" mass="39639">MTTGVKDYYEVLEVSKDAHQDEIKKAFRRLARKCHPDLNPGDKGAEMRFKEINEAYAVLGDPKKRAEYDRLGPAGFEAGPGFEEFRTHGFTGRGFEAPGFEDLFSDFLGARTGFREAPLKGADLVTRMTLTLEEAFSGVTRPITISHGVTCRRCGGSGAEGVTTCAKCGGTGKLKSRKGFFSVNQTCPDCGGTGKKATRLCPDCRGKGTILKTETVKVKIPAGVDNGSRVRLRGKGEPGVAGGPPGDLYIEIEILSHPIFRREGNDLYVEVPVTVPEAALGAKIEVPTIDGMTKMTLPPGTQGSQRFKLKGKGFPSPKTGKRGDQYVNIKIVIPKELPPADKKIFREMEKLYKVNPRQRMVRR</sequence>
<dbReference type="PROSITE" id="PS50076">
    <property type="entry name" value="DNAJ_2"/>
    <property type="match status" value="1"/>
</dbReference>
<keyword evidence="3" id="KW-0863">Zinc-finger</keyword>
<name>A0A3B1CX43_9ZZZZ</name>
<dbReference type="FunFam" id="2.60.260.20:FF:000005">
    <property type="entry name" value="Chaperone protein dnaJ 1, mitochondrial"/>
    <property type="match status" value="1"/>
</dbReference>
<dbReference type="Pfam" id="PF01556">
    <property type="entry name" value="DnaJ_C"/>
    <property type="match status" value="1"/>
</dbReference>
<dbReference type="InterPro" id="IPR001623">
    <property type="entry name" value="DnaJ_domain"/>
</dbReference>
<dbReference type="HAMAP" id="MF_01152">
    <property type="entry name" value="DnaJ"/>
    <property type="match status" value="1"/>
</dbReference>
<dbReference type="PROSITE" id="PS00636">
    <property type="entry name" value="DNAJ_1"/>
    <property type="match status" value="1"/>
</dbReference>
<dbReference type="AlphaFoldDB" id="A0A3B1CX43"/>
<dbReference type="PANTHER" id="PTHR43096">
    <property type="entry name" value="DNAJ HOMOLOG 1, MITOCHONDRIAL-RELATED"/>
    <property type="match status" value="1"/>
</dbReference>
<evidence type="ECO:0000256" key="4">
    <source>
        <dbReference type="ARBA" id="ARBA00022833"/>
    </source>
</evidence>
<organism evidence="9">
    <name type="scientific">hydrothermal vent metagenome</name>
    <dbReference type="NCBI Taxonomy" id="652676"/>
    <lineage>
        <taxon>unclassified sequences</taxon>
        <taxon>metagenomes</taxon>
        <taxon>ecological metagenomes</taxon>
    </lineage>
</organism>
<dbReference type="CDD" id="cd06257">
    <property type="entry name" value="DnaJ"/>
    <property type="match status" value="1"/>
</dbReference>
<feature type="region of interest" description="Disordered" evidence="6">
    <location>
        <begin position="297"/>
        <end position="322"/>
    </location>
</feature>
<evidence type="ECO:0000256" key="2">
    <source>
        <dbReference type="ARBA" id="ARBA00022737"/>
    </source>
</evidence>
<keyword evidence="4" id="KW-0862">Zinc</keyword>
<dbReference type="Gene3D" id="1.10.287.110">
    <property type="entry name" value="DnaJ domain"/>
    <property type="match status" value="1"/>
</dbReference>
<dbReference type="NCBIfam" id="TIGR02349">
    <property type="entry name" value="DnaJ_bact"/>
    <property type="match status" value="1"/>
</dbReference>
<protein>
    <submittedName>
        <fullName evidence="9">Chaperone protein DnaJ</fullName>
    </submittedName>
</protein>
<dbReference type="PROSITE" id="PS51188">
    <property type="entry name" value="ZF_CR"/>
    <property type="match status" value="1"/>
</dbReference>
<dbReference type="InterPro" id="IPR036869">
    <property type="entry name" value="J_dom_sf"/>
</dbReference>
<dbReference type="InterPro" id="IPR036410">
    <property type="entry name" value="HSP_DnaJ_Cys-rich_dom_sf"/>
</dbReference>
<dbReference type="InterPro" id="IPR008971">
    <property type="entry name" value="HSP40/DnaJ_pept-bd"/>
</dbReference>
<dbReference type="GO" id="GO:0042026">
    <property type="term" value="P:protein refolding"/>
    <property type="evidence" value="ECO:0007669"/>
    <property type="project" value="TreeGrafter"/>
</dbReference>